<dbReference type="Gene3D" id="3.40.980.10">
    <property type="entry name" value="MoaB/Mog-like domain"/>
    <property type="match status" value="1"/>
</dbReference>
<dbReference type="PANTHER" id="PTHR47675">
    <property type="entry name" value="MOLYBDOPTERIN BINDING DOMAIN PROTEIN (AFU_ORTHOLOGUE AFUA_5G11210)"/>
    <property type="match status" value="1"/>
</dbReference>
<dbReference type="GO" id="GO:0047884">
    <property type="term" value="F:FAD diphosphatase activity"/>
    <property type="evidence" value="ECO:0007669"/>
    <property type="project" value="TreeGrafter"/>
</dbReference>
<feature type="domain" description="MoaB/Mog" evidence="2">
    <location>
        <begin position="4"/>
        <end position="178"/>
    </location>
</feature>
<dbReference type="Pfam" id="PF00994">
    <property type="entry name" value="MoCF_biosynth"/>
    <property type="match status" value="1"/>
</dbReference>
<evidence type="ECO:0000259" key="2">
    <source>
        <dbReference type="SMART" id="SM00852"/>
    </source>
</evidence>
<dbReference type="InterPro" id="IPR001453">
    <property type="entry name" value="MoaB/Mog_dom"/>
</dbReference>
<dbReference type="SMART" id="SM00852">
    <property type="entry name" value="MoCF_biosynth"/>
    <property type="match status" value="1"/>
</dbReference>
<dbReference type="Proteomes" id="UP000243515">
    <property type="component" value="Unassembled WGS sequence"/>
</dbReference>
<dbReference type="SUPFAM" id="SSF53218">
    <property type="entry name" value="Molybdenum cofactor biosynthesis proteins"/>
    <property type="match status" value="1"/>
</dbReference>
<accession>A0A232M1Z8</accession>
<organism evidence="3 4">
    <name type="scientific">Elaphomyces granulatus</name>
    <dbReference type="NCBI Taxonomy" id="519963"/>
    <lineage>
        <taxon>Eukaryota</taxon>
        <taxon>Fungi</taxon>
        <taxon>Dikarya</taxon>
        <taxon>Ascomycota</taxon>
        <taxon>Pezizomycotina</taxon>
        <taxon>Eurotiomycetes</taxon>
        <taxon>Eurotiomycetidae</taxon>
        <taxon>Eurotiales</taxon>
        <taxon>Elaphomycetaceae</taxon>
        <taxon>Elaphomyces</taxon>
    </lineage>
</organism>
<dbReference type="OrthoDB" id="448496at2759"/>
<proteinExistence type="predicted"/>
<sequence>MQYELIDEMRNFQTVDTNSAYFARWCFSLGILLKRVEVITDEEDDIIESVKRLSANYDFVVTSGGIGSTHDDITYSSIAKAFGLKRKLDRASLERMKKHDSSKADFDWDTPSPVLTAMMRMVELPFDEALPAEQQILSVSDTTWVPTSVVNGNIYILPGIPSLFEGLLECLKPVLLPRLADPAGKGLHRILISTPLKESEVAAYLTDLAARASLHGVKVGSYPRWGKKRNTVTLVGTDREYIESLVPEVEKHVDGITVSREDEADPPSENEGAA</sequence>
<dbReference type="Pfam" id="PF24102">
    <property type="entry name" value="FLAD1_M"/>
    <property type="match status" value="1"/>
</dbReference>
<protein>
    <recommendedName>
        <fullName evidence="2">MoaB/Mog domain-containing protein</fullName>
    </recommendedName>
</protein>
<dbReference type="EMBL" id="NPHW01003130">
    <property type="protein sequence ID" value="OXV10107.1"/>
    <property type="molecule type" value="Genomic_DNA"/>
</dbReference>
<dbReference type="InterPro" id="IPR056596">
    <property type="entry name" value="FLAD1_M"/>
</dbReference>
<evidence type="ECO:0000256" key="1">
    <source>
        <dbReference type="SAM" id="MobiDB-lite"/>
    </source>
</evidence>
<gene>
    <name evidence="3" type="ORF">Egran_02131</name>
</gene>
<dbReference type="GO" id="GO:0042726">
    <property type="term" value="P:flavin-containing compound metabolic process"/>
    <property type="evidence" value="ECO:0007669"/>
    <property type="project" value="TreeGrafter"/>
</dbReference>
<feature type="region of interest" description="Disordered" evidence="1">
    <location>
        <begin position="255"/>
        <end position="274"/>
    </location>
</feature>
<name>A0A232M1Z8_9EURO</name>
<reference evidence="3 4" key="1">
    <citation type="journal article" date="2015" name="Environ. Microbiol.">
        <title>Metagenome sequence of Elaphomyces granulatus from sporocarp tissue reveals Ascomycota ectomycorrhizal fingerprints of genome expansion and a Proteobacteria-rich microbiome.</title>
        <authorList>
            <person name="Quandt C.A."/>
            <person name="Kohler A."/>
            <person name="Hesse C.N."/>
            <person name="Sharpton T.J."/>
            <person name="Martin F."/>
            <person name="Spatafora J.W."/>
        </authorList>
    </citation>
    <scope>NUCLEOTIDE SEQUENCE [LARGE SCALE GENOMIC DNA]</scope>
    <source>
        <strain evidence="3 4">OSC145934</strain>
    </source>
</reference>
<dbReference type="PANTHER" id="PTHR47675:SF1">
    <property type="entry name" value="MOLYBDOPTERIN BINDING DOMAIN PROTEIN (AFU_ORTHOLOGUE AFUA_5G11210)"/>
    <property type="match status" value="1"/>
</dbReference>
<comment type="caution">
    <text evidence="3">The sequence shown here is derived from an EMBL/GenBank/DDBJ whole genome shotgun (WGS) entry which is preliminary data.</text>
</comment>
<dbReference type="AlphaFoldDB" id="A0A232M1Z8"/>
<keyword evidence="4" id="KW-1185">Reference proteome</keyword>
<evidence type="ECO:0000313" key="4">
    <source>
        <dbReference type="Proteomes" id="UP000243515"/>
    </source>
</evidence>
<evidence type="ECO:0000313" key="3">
    <source>
        <dbReference type="EMBL" id="OXV10107.1"/>
    </source>
</evidence>
<dbReference type="InterPro" id="IPR036425">
    <property type="entry name" value="MoaB/Mog-like_dom_sf"/>
</dbReference>